<gene>
    <name evidence="1" type="ORF">MRATA1EN3_LOCUS25607</name>
</gene>
<evidence type="ECO:0000313" key="2">
    <source>
        <dbReference type="Proteomes" id="UP001162501"/>
    </source>
</evidence>
<sequence>MQPLDSKLACEPGSGISGPRRRHPRSAGVQGSESLAENQAKVPSAPKAMARAKGEGWMLSISPIQVKRGPLEPRQEPAPRSQLTAQCHPAPETPRDGSSLLPAVGRPNEAAGTEPRDAVHLHTAGSHESGPCAVGGLPYQSSSLETMTTVPKGCPQLQPRHPEHSQEHSHAPRAKGGPEAGEEAQPSGRKQVRWGACPQELFVQGPWTCSRISGEHGVSVQHPVTPAGSCSLRVPEARGTKENQLKGHGSACHQPLRAPHYIERPSTGVGGGRGGVLGFTCSRKKLQDGGGGGGSGARPWGRRMSVSYKTDKLDVP</sequence>
<dbReference type="Proteomes" id="UP001162501">
    <property type="component" value="Chromosome 9"/>
</dbReference>
<organism evidence="1 2">
    <name type="scientific">Rangifer tarandus platyrhynchus</name>
    <name type="common">Svalbard reindeer</name>
    <dbReference type="NCBI Taxonomy" id="3082113"/>
    <lineage>
        <taxon>Eukaryota</taxon>
        <taxon>Metazoa</taxon>
        <taxon>Chordata</taxon>
        <taxon>Craniata</taxon>
        <taxon>Vertebrata</taxon>
        <taxon>Euteleostomi</taxon>
        <taxon>Mammalia</taxon>
        <taxon>Eutheria</taxon>
        <taxon>Laurasiatheria</taxon>
        <taxon>Artiodactyla</taxon>
        <taxon>Ruminantia</taxon>
        <taxon>Pecora</taxon>
        <taxon>Cervidae</taxon>
        <taxon>Odocoileinae</taxon>
        <taxon>Rangifer</taxon>
    </lineage>
</organism>
<dbReference type="EMBL" id="OX596093">
    <property type="protein sequence ID" value="CAI9714394.1"/>
    <property type="molecule type" value="Genomic_DNA"/>
</dbReference>
<accession>A0ACB0FMT0</accession>
<name>A0ACB0FMT0_RANTA</name>
<reference evidence="1" key="1">
    <citation type="submission" date="2023-05" db="EMBL/GenBank/DDBJ databases">
        <authorList>
            <consortium name="ELIXIR-Norway"/>
        </authorList>
    </citation>
    <scope>NUCLEOTIDE SEQUENCE</scope>
</reference>
<proteinExistence type="predicted"/>
<protein>
    <submittedName>
        <fullName evidence="1">Uncharacterized protein</fullName>
    </submittedName>
</protein>
<evidence type="ECO:0000313" key="1">
    <source>
        <dbReference type="EMBL" id="CAI9714394.1"/>
    </source>
</evidence>